<dbReference type="Proteomes" id="UP001172155">
    <property type="component" value="Unassembled WGS sequence"/>
</dbReference>
<reference evidence="5" key="1">
    <citation type="submission" date="2023-06" db="EMBL/GenBank/DDBJ databases">
        <title>Genome-scale phylogeny and comparative genomics of the fungal order Sordariales.</title>
        <authorList>
            <consortium name="Lawrence Berkeley National Laboratory"/>
            <person name="Hensen N."/>
            <person name="Bonometti L."/>
            <person name="Westerberg I."/>
            <person name="Brannstrom I.O."/>
            <person name="Guillou S."/>
            <person name="Cros-Aarteil S."/>
            <person name="Calhoun S."/>
            <person name="Haridas S."/>
            <person name="Kuo A."/>
            <person name="Mondo S."/>
            <person name="Pangilinan J."/>
            <person name="Riley R."/>
            <person name="LaButti K."/>
            <person name="Andreopoulos B."/>
            <person name="Lipzen A."/>
            <person name="Chen C."/>
            <person name="Yanf M."/>
            <person name="Daum C."/>
            <person name="Ng V."/>
            <person name="Clum A."/>
            <person name="Steindorff A."/>
            <person name="Ohm R."/>
            <person name="Martin F."/>
            <person name="Silar P."/>
            <person name="Natvig D."/>
            <person name="Lalanne C."/>
            <person name="Gautier V."/>
            <person name="Ament-velasquez S.L."/>
            <person name="Kruys A."/>
            <person name="Hutchinson M.I."/>
            <person name="Powell A.J."/>
            <person name="Barry K."/>
            <person name="Miller A.N."/>
            <person name="Grigoriev I.V."/>
            <person name="Debuchy R."/>
            <person name="Gladieux P."/>
            <person name="Thoren M.H."/>
            <person name="Johannesson H."/>
        </authorList>
    </citation>
    <scope>NUCLEOTIDE SEQUENCE</scope>
    <source>
        <strain evidence="5">SMH3187-1</strain>
    </source>
</reference>
<dbReference type="Gene3D" id="3.40.50.300">
    <property type="entry name" value="P-loop containing nucleotide triphosphate hydrolases"/>
    <property type="match status" value="1"/>
</dbReference>
<protein>
    <recommendedName>
        <fullName evidence="4">Nephrocystin 3-like N-terminal domain-containing protein</fullName>
    </recommendedName>
</protein>
<dbReference type="PROSITE" id="PS50297">
    <property type="entry name" value="ANK_REP_REGION"/>
    <property type="match status" value="5"/>
</dbReference>
<dbReference type="Gene3D" id="1.25.40.20">
    <property type="entry name" value="Ankyrin repeat-containing domain"/>
    <property type="match status" value="1"/>
</dbReference>
<dbReference type="SUPFAM" id="SSF48403">
    <property type="entry name" value="Ankyrin repeat"/>
    <property type="match status" value="1"/>
</dbReference>
<dbReference type="PANTHER" id="PTHR10039:SF5">
    <property type="entry name" value="NACHT DOMAIN-CONTAINING PROTEIN"/>
    <property type="match status" value="1"/>
</dbReference>
<dbReference type="Pfam" id="PF24883">
    <property type="entry name" value="NPHP3_N"/>
    <property type="match status" value="1"/>
</dbReference>
<dbReference type="SMART" id="SM00248">
    <property type="entry name" value="ANK"/>
    <property type="match status" value="9"/>
</dbReference>
<organism evidence="5 6">
    <name type="scientific">Schizothecium vesticola</name>
    <dbReference type="NCBI Taxonomy" id="314040"/>
    <lineage>
        <taxon>Eukaryota</taxon>
        <taxon>Fungi</taxon>
        <taxon>Dikarya</taxon>
        <taxon>Ascomycota</taxon>
        <taxon>Pezizomycotina</taxon>
        <taxon>Sordariomycetes</taxon>
        <taxon>Sordariomycetidae</taxon>
        <taxon>Sordariales</taxon>
        <taxon>Schizotheciaceae</taxon>
        <taxon>Schizothecium</taxon>
    </lineage>
</organism>
<feature type="domain" description="Nephrocystin 3-like N-terminal" evidence="4">
    <location>
        <begin position="287"/>
        <end position="459"/>
    </location>
</feature>
<dbReference type="Pfam" id="PF12796">
    <property type="entry name" value="Ank_2"/>
    <property type="match status" value="3"/>
</dbReference>
<evidence type="ECO:0000256" key="2">
    <source>
        <dbReference type="PROSITE-ProRule" id="PRU00023"/>
    </source>
</evidence>
<dbReference type="EMBL" id="JAUKUD010000002">
    <property type="protein sequence ID" value="KAK0752540.1"/>
    <property type="molecule type" value="Genomic_DNA"/>
</dbReference>
<feature type="repeat" description="ANK" evidence="2">
    <location>
        <begin position="1160"/>
        <end position="1192"/>
    </location>
</feature>
<gene>
    <name evidence="5" type="ORF">B0T18DRAFT_92385</name>
</gene>
<evidence type="ECO:0000313" key="6">
    <source>
        <dbReference type="Proteomes" id="UP001172155"/>
    </source>
</evidence>
<dbReference type="PANTHER" id="PTHR10039">
    <property type="entry name" value="AMELOGENIN"/>
    <property type="match status" value="1"/>
</dbReference>
<dbReference type="InterPro" id="IPR029058">
    <property type="entry name" value="AB_hydrolase_fold"/>
</dbReference>
<dbReference type="Pfam" id="PF00023">
    <property type="entry name" value="Ank"/>
    <property type="match status" value="1"/>
</dbReference>
<dbReference type="Gene3D" id="3.40.50.1820">
    <property type="entry name" value="alpha/beta hydrolase"/>
    <property type="match status" value="1"/>
</dbReference>
<dbReference type="SUPFAM" id="SSF52540">
    <property type="entry name" value="P-loop containing nucleoside triphosphate hydrolases"/>
    <property type="match status" value="1"/>
</dbReference>
<name>A0AA40F7C1_9PEZI</name>
<feature type="compositionally biased region" description="Acidic residues" evidence="3">
    <location>
        <begin position="1386"/>
        <end position="1409"/>
    </location>
</feature>
<keyword evidence="6" id="KW-1185">Reference proteome</keyword>
<dbReference type="InterPro" id="IPR027417">
    <property type="entry name" value="P-loop_NTPase"/>
</dbReference>
<evidence type="ECO:0000256" key="3">
    <source>
        <dbReference type="SAM" id="MobiDB-lite"/>
    </source>
</evidence>
<accession>A0AA40F7C1</accession>
<keyword evidence="2" id="KW-0040">ANK repeat</keyword>
<feature type="repeat" description="ANK" evidence="2">
    <location>
        <begin position="1292"/>
        <end position="1324"/>
    </location>
</feature>
<comment type="caution">
    <text evidence="5">The sequence shown here is derived from an EMBL/GenBank/DDBJ whole genome shotgun (WGS) entry which is preliminary data.</text>
</comment>
<dbReference type="InterPro" id="IPR056884">
    <property type="entry name" value="NPHP3-like_N"/>
</dbReference>
<keyword evidence="1" id="KW-0677">Repeat</keyword>
<dbReference type="SUPFAM" id="SSF53474">
    <property type="entry name" value="alpha/beta-Hydrolases"/>
    <property type="match status" value="1"/>
</dbReference>
<evidence type="ECO:0000313" key="5">
    <source>
        <dbReference type="EMBL" id="KAK0752540.1"/>
    </source>
</evidence>
<feature type="repeat" description="ANK" evidence="2">
    <location>
        <begin position="1259"/>
        <end position="1291"/>
    </location>
</feature>
<evidence type="ECO:0000259" key="4">
    <source>
        <dbReference type="Pfam" id="PF24883"/>
    </source>
</evidence>
<proteinExistence type="predicted"/>
<feature type="repeat" description="ANK" evidence="2">
    <location>
        <begin position="1226"/>
        <end position="1258"/>
    </location>
</feature>
<sequence>MALAKETTASDVYWPRDLVPSTVPHARVLTYGYDTRIRHKAGPDINKDTLCDIAWNLLVALEGRRRDDPSRPILFIVHSLGGIVVKEMLRRAGACQLGQAHLHLVFQSTVGIIFFGTPHAGADPRGFLHKIVEKVILAAQFTVNEHIVQTLLPASERLKELRDVFGPMAQEQNWVIHSFQEQFGVRVLADRKVVDDTSSYLNLPSIEVTEHIGRNHMEMCRFAGPDDNEYRKVAAALTRTTAARSTDPGTQRTQELTEEQKQVLLDSLRFDQIDARHMTIKTAHAKTCRWLLQKSEYLDWCDPGKLAKHNGFLWIKGKPGAGKSTLMKFALANTRRNSKDEIVLSFFFNARGDDLEKSTSGLFRSLLVQLLEQPSSTKTRFSTLGSPVWKSNAEWTLESLQSLFEEAVLSLRDAAVICFVDALDECDDRQIRDMVYFFERLGEKTVEAALPFRVCFASRHYPHITMSKEHNLILEGQEGHGQDIVNYLSAKLKIGHSKLAEQIRADVQARASGVFMWIVLVTDILNREFDGGRVHRLRKRIQEIPADLHELFRSILTRDTSNREELLLCIQWVLFARKPLTPRELYFAVLSGVDPDVLLEWDRDATTSETIAKYLLDSSKGLTEITKSKSPTVQFIHESVRDFLLKEDGLREVWSDLGVDFQAASHDALKECCLNCIRRGIIDANIPDPLPKASSTEAANLRREVGEANPILEYATHQVLYHAEAAVNGGPGQEEFLNNFPLSDWMRWQNIFEKHQIRRYKTPPSLLYILAERDLVSLIKLPPPALDCLAVENQRYGVPLLAAFVGGKKQALQSMLERISTTLPPTSPFHERWKEYLRSTDKGRGIQYSLGLANRLKKSLVGYLSKHGTRELLVLLLLAGKVELDSNSLLRILRWEEGERVATVLLDLQAAALLPDHWPGALHNPLTRALSFAVIHNHLGAGVKPLLAAHADNSPSATDYRVLLQGPIPLQDGGMLEGVLHSLASAGVPNIVLPIKNEEHLDFAAFTQIEAVVALLQSGAYLEATKEAGDMALMTLIAHGDGQAVSVLSVQGSSIEARDWGKRTPLIIAAMNGKRRTIDALLRLGADIEAKSMYDGTALGAACMRGHADCMELLCSHGASIEGRGFSGETPLGLAAGSSSLRIAVSLLKWGACLHSVSMGGRTALMLASQYDHIGIPQLLLENGADIDAKDKKGLSALAWAAKAGASGNVKLLLDRGADIHGKDKKGLSALSWAAKGGRINVINILLDRSADIHGKDKEGLSALAWAAKEGEYFAVELLLDRGADIHGKDKEGLSALAWAVRCDHSAIAPLLLQRGANREEKDWEAMKRLHGGDPKPLDEEDDENNGLEIPTVCEVCAGRRSTAAAEAAAAAAEAEAAEAVTPIDETSELDEMNELDGTGDLDGIDESDGAGAGGL</sequence>
<feature type="repeat" description="ANK" evidence="2">
    <location>
        <begin position="1193"/>
        <end position="1225"/>
    </location>
</feature>
<dbReference type="InterPro" id="IPR036770">
    <property type="entry name" value="Ankyrin_rpt-contain_sf"/>
</dbReference>
<evidence type="ECO:0000256" key="1">
    <source>
        <dbReference type="ARBA" id="ARBA00022737"/>
    </source>
</evidence>
<dbReference type="InterPro" id="IPR002110">
    <property type="entry name" value="Ankyrin_rpt"/>
</dbReference>
<feature type="region of interest" description="Disordered" evidence="3">
    <location>
        <begin position="1377"/>
        <end position="1416"/>
    </location>
</feature>
<dbReference type="PROSITE" id="PS50088">
    <property type="entry name" value="ANK_REPEAT"/>
    <property type="match status" value="6"/>
</dbReference>
<feature type="repeat" description="ANK" evidence="2">
    <location>
        <begin position="1061"/>
        <end position="1093"/>
    </location>
</feature>